<dbReference type="SUPFAM" id="SSF53300">
    <property type="entry name" value="vWA-like"/>
    <property type="match status" value="6"/>
</dbReference>
<dbReference type="STRING" id="400682.A0A1X7VFU3"/>
<dbReference type="InParanoid" id="A0A1X7VFU3"/>
<name>A0A1X7VFU3_AMPQE</name>
<keyword evidence="2" id="KW-0677">Repeat</keyword>
<dbReference type="eggNOG" id="KOG1217">
    <property type="taxonomic scope" value="Eukaryota"/>
</dbReference>
<feature type="domain" description="VWFA" evidence="5">
    <location>
        <begin position="465"/>
        <end position="643"/>
    </location>
</feature>
<protein>
    <recommendedName>
        <fullName evidence="5">VWFA domain-containing protein</fullName>
    </recommendedName>
</protein>
<keyword evidence="1 4" id="KW-0732">Signal</keyword>
<proteinExistence type="predicted"/>
<feature type="domain" description="VWFA" evidence="5">
    <location>
        <begin position="953"/>
        <end position="1123"/>
    </location>
</feature>
<feature type="domain" description="VWFA" evidence="5">
    <location>
        <begin position="1512"/>
        <end position="1694"/>
    </location>
</feature>
<dbReference type="InterPro" id="IPR036465">
    <property type="entry name" value="vWFA_dom_sf"/>
</dbReference>
<evidence type="ECO:0000259" key="5">
    <source>
        <dbReference type="PROSITE" id="PS50234"/>
    </source>
</evidence>
<evidence type="ECO:0000256" key="4">
    <source>
        <dbReference type="SAM" id="SignalP"/>
    </source>
</evidence>
<dbReference type="PRINTS" id="PR00453">
    <property type="entry name" value="VWFADOMAIN"/>
</dbReference>
<dbReference type="CDD" id="cd01450">
    <property type="entry name" value="vWFA_subfamily_ECM"/>
    <property type="match status" value="6"/>
</dbReference>
<dbReference type="Gene3D" id="2.60.40.2030">
    <property type="match status" value="2"/>
</dbReference>
<dbReference type="PROSITE" id="PS50234">
    <property type="entry name" value="VWFA"/>
    <property type="match status" value="6"/>
</dbReference>
<dbReference type="Pfam" id="PF00092">
    <property type="entry name" value="VWA"/>
    <property type="match status" value="6"/>
</dbReference>
<reference evidence="7" key="1">
    <citation type="journal article" date="2010" name="Nature">
        <title>The Amphimedon queenslandica genome and the evolution of animal complexity.</title>
        <authorList>
            <person name="Srivastava M."/>
            <person name="Simakov O."/>
            <person name="Chapman J."/>
            <person name="Fahey B."/>
            <person name="Gauthier M.E."/>
            <person name="Mitros T."/>
            <person name="Richards G.S."/>
            <person name="Conaco C."/>
            <person name="Dacre M."/>
            <person name="Hellsten U."/>
            <person name="Larroux C."/>
            <person name="Putnam N.H."/>
            <person name="Stanke M."/>
            <person name="Adamska M."/>
            <person name="Darling A."/>
            <person name="Degnan S.M."/>
            <person name="Oakley T.H."/>
            <person name="Plachetzki D.C."/>
            <person name="Zhai Y."/>
            <person name="Adamski M."/>
            <person name="Calcino A."/>
            <person name="Cummins S.F."/>
            <person name="Goodstein D.M."/>
            <person name="Harris C."/>
            <person name="Jackson D.J."/>
            <person name="Leys S.P."/>
            <person name="Shu S."/>
            <person name="Woodcroft B.J."/>
            <person name="Vervoort M."/>
            <person name="Kosik K.S."/>
            <person name="Manning G."/>
            <person name="Degnan B.M."/>
            <person name="Rokhsar D.S."/>
        </authorList>
    </citation>
    <scope>NUCLEOTIDE SEQUENCE [LARGE SCALE GENOMIC DNA]</scope>
</reference>
<organism evidence="6">
    <name type="scientific">Amphimedon queenslandica</name>
    <name type="common">Sponge</name>
    <dbReference type="NCBI Taxonomy" id="400682"/>
    <lineage>
        <taxon>Eukaryota</taxon>
        <taxon>Metazoa</taxon>
        <taxon>Porifera</taxon>
        <taxon>Demospongiae</taxon>
        <taxon>Heteroscleromorpha</taxon>
        <taxon>Haplosclerida</taxon>
        <taxon>Niphatidae</taxon>
        <taxon>Amphimedon</taxon>
    </lineage>
</organism>
<dbReference type="SMART" id="SM00327">
    <property type="entry name" value="VWA"/>
    <property type="match status" value="6"/>
</dbReference>
<feature type="domain" description="VWFA" evidence="5">
    <location>
        <begin position="1330"/>
        <end position="1502"/>
    </location>
</feature>
<feature type="chain" id="PRO_5010874245" description="VWFA domain-containing protein" evidence="4">
    <location>
        <begin position="19"/>
        <end position="1986"/>
    </location>
</feature>
<dbReference type="SMART" id="SM00237">
    <property type="entry name" value="Calx_beta"/>
    <property type="match status" value="2"/>
</dbReference>
<dbReference type="Gene3D" id="3.40.50.410">
    <property type="entry name" value="von Willebrand factor, type A domain"/>
    <property type="match status" value="6"/>
</dbReference>
<dbReference type="InterPro" id="IPR002035">
    <property type="entry name" value="VWF_A"/>
</dbReference>
<dbReference type="InterPro" id="IPR003644">
    <property type="entry name" value="Calx_beta"/>
</dbReference>
<evidence type="ECO:0000256" key="2">
    <source>
        <dbReference type="ARBA" id="ARBA00022737"/>
    </source>
</evidence>
<dbReference type="eggNOG" id="KOG3544">
    <property type="taxonomic scope" value="Eukaryota"/>
</dbReference>
<gene>
    <name evidence="6" type="primary">100640739</name>
</gene>
<keyword evidence="3" id="KW-0106">Calcium</keyword>
<dbReference type="OrthoDB" id="6132182at2759"/>
<evidence type="ECO:0000256" key="3">
    <source>
        <dbReference type="ARBA" id="ARBA00022837"/>
    </source>
</evidence>
<keyword evidence="7" id="KW-1185">Reference proteome</keyword>
<dbReference type="PANTHER" id="PTHR24020">
    <property type="entry name" value="COLLAGEN ALPHA"/>
    <property type="match status" value="1"/>
</dbReference>
<feature type="domain" description="VWFA" evidence="5">
    <location>
        <begin position="765"/>
        <end position="943"/>
    </location>
</feature>
<feature type="domain" description="VWFA" evidence="5">
    <location>
        <begin position="1139"/>
        <end position="1314"/>
    </location>
</feature>
<dbReference type="EnsemblMetazoa" id="Aqu2.1.38624_001">
    <property type="protein sequence ID" value="Aqu2.1.38624_001"/>
    <property type="gene ID" value="Aqu2.1.38624"/>
</dbReference>
<dbReference type="PANTHER" id="PTHR24020:SF20">
    <property type="entry name" value="PH DOMAIN-CONTAINING PROTEIN"/>
    <property type="match status" value="1"/>
</dbReference>
<dbReference type="InterPro" id="IPR038081">
    <property type="entry name" value="CalX-like_sf"/>
</dbReference>
<reference evidence="6" key="2">
    <citation type="submission" date="2017-05" db="UniProtKB">
        <authorList>
            <consortium name="EnsemblMetazoa"/>
        </authorList>
    </citation>
    <scope>IDENTIFICATION</scope>
</reference>
<dbReference type="InterPro" id="IPR050525">
    <property type="entry name" value="ECM_Assembly_Org"/>
</dbReference>
<evidence type="ECO:0000313" key="7">
    <source>
        <dbReference type="Proteomes" id="UP000007879"/>
    </source>
</evidence>
<dbReference type="GO" id="GO:0016020">
    <property type="term" value="C:membrane"/>
    <property type="evidence" value="ECO:0007669"/>
    <property type="project" value="InterPro"/>
</dbReference>
<sequence>MHYSIALQLFLVVQYATAVIVDPDAVIEQCFRGNDCNSLAILDIFDSQTVTANECCTSLGGSFLTPPPEGDAIFTCVQCISGGFNASSMHIGIPGSSSLHFLTVESTAPLPSTLSSLSMRMSATALDPNRPLSQILDLQNYPLPLSRFDFSTNSSSETVTKRFGVKVQSVENSIALEDDANYNLRLNLASQPEDSAFHYTNRDLRLSIADPDVVHIGFEKRIFAFSESERHPNITLALSSAIAKTIRVHVKGNSTSQSSNIIDSRIQINEIVEFLPSSPSNIEVVSFNIRDDNVGTEDLESFAVTASLVDATDERIILGSPALHKNAIISIRDDEEIVVEMETSEIRINETAPAVNVCAALSSPAVKEISITFSTTSVTANDPNDYVGGVQLKTFQPGETRVCASYALVPDNEEERDESFTVSLSRLAPSLSPSILRIGTRDSATVTILDQRIEAEEPRCMREIDMVFILDSSGSVGPSNFITMVRFVADVAKKFKFGPGGARFGVVTFSGVVSLDIPLGRHSNPASFYIEVMNLPYKARTTNTAEAIETGREELLQNGRAGVPKVIILFTDGRSDDPAATFQEALETKNEGIRILSIGIGPQIDTEELNGIANVPSNDNVFLISNFSREQFVTILGPIIRETCEVTIGFAKPRYTVAENGSFVDVSFGILNGTLNRQVDVQFSFIDGTATSDDDYTGVMKTYTLNPTQPMTTARFNIMNDAVPETLEFFTASIRADDEFVKVTRPSTRIGITDDDTQVCGGKIDMIILMDSSASILPDDFNSIKRFVAQFTSEFPIGTGQAQFGVVTFSTDAYLSIELGEFDSQNELNQAISGIQQKPGLTNTAEALRIAREELLKNGRESVPRAVLIVTDGQSNDPELTVQEAATTRANGVDIYAIGIGNSIDEDELNAVASDPDSKHVSLLQDYSESFFNSLLKPLAERVCEPTCQRKMDFMFVVDSSSSITPTDFNVQKEFLTEIVKQYNSSETANFGLVRFSSSASVVIGLASVSGEELISAINAVPYQPGSTNTAAGIRLAMQQFLLNRRSQVPQVMIVLTDGASNDFDETVKAAQASHQSGIEIFAIGVGQNANEDELKEIATSEKKVFNVAEFKRESFGAILSDIVRDTCHVPPCILPPLDIIFALDGSGSVGSRNFTNLLNFVSDVSNQYDIDRETGTQVSIVTFATEAVTNITLPQYQTKTSLSSAIVSIPYPGGGTSTHLGIQAARNEFRINGRSGARRLLIVATDGQSNNPPATASQAELAKSENIEVFAIGIGSGANQGELSLIATDPDSTYVLTITNYTAESFAAITEQLNEGICTKPLVCSREAEVVFVLDSSTATGEDDFMSMRQFIIDTVSEVNISQTTTRVGVVQYSTSPRLVVNLARHNDLKSLEADIMSLEYIPRERNTGAAIDLAGAELNQNGRVGVARIIVVLTGGRSGDVNAILEAVSGLGDITIAAVGTNDIKPELQSIASVPSLVFTTSGLDLASLRTEKDSIINVICTSGSSCQHNVLFLVDQSTAQSVASFQSLNSFFIRIVNQFEISESASRFGLLTFGSNSGASSDIALGSVSGKPELIQRIRNRQRPLTNSGERWLHTAIDEAERQFSLSQSPDSNVLIIVTTGPSDDASASINAAKGLLSDDNTEIFVIHIGGGVTDDLTTELNGIGSEPSVHHVFMLSNYRRRSFDTVFHVLVKEFCDDDSNVKWDPLFTVPLSGEPGTPSLCYEVYGTSDKNFNVFSESCVSVNAHYTNVPTSGRDLHLINKFGVRVLSNKHLPNERCVNDDILVELVNGDCHVSLNGEIMKEGVYKRNGVHVRVFKRNVFLSVKNCQRGRIGFSFVSKSVLKEKKRLTFLEVQVEGGLGITTSAHGLIGQFWNATVELQRHNGDIELRNCNQDPQDFVVLKFLNQDGTIRKTVGGIMGSRPWDSAKEPCIYVGDSEGGRMYEILKPNMSLLDGSYEDYIVEDLFGTEFKFSQFLRDASSCSY</sequence>
<evidence type="ECO:0000313" key="6">
    <source>
        <dbReference type="EnsemblMetazoa" id="Aqu2.1.38624_001"/>
    </source>
</evidence>
<accession>A0A1X7VFU3</accession>
<dbReference type="Proteomes" id="UP000007879">
    <property type="component" value="Unassembled WGS sequence"/>
</dbReference>
<feature type="signal peptide" evidence="4">
    <location>
        <begin position="1"/>
        <end position="18"/>
    </location>
</feature>
<dbReference type="GO" id="GO:0007154">
    <property type="term" value="P:cell communication"/>
    <property type="evidence" value="ECO:0007669"/>
    <property type="project" value="InterPro"/>
</dbReference>
<dbReference type="EnsemblMetazoa" id="XM_019993607.1">
    <property type="protein sequence ID" value="XP_019849166.1"/>
    <property type="gene ID" value="LOC100640739"/>
</dbReference>
<dbReference type="Pfam" id="PF03160">
    <property type="entry name" value="Calx-beta"/>
    <property type="match status" value="2"/>
</dbReference>
<dbReference type="SUPFAM" id="SSF141072">
    <property type="entry name" value="CalX-like"/>
    <property type="match status" value="2"/>
</dbReference>
<dbReference type="KEGG" id="aqu:100640739"/>
<evidence type="ECO:0000256" key="1">
    <source>
        <dbReference type="ARBA" id="ARBA00022729"/>
    </source>
</evidence>